<proteinExistence type="predicted"/>
<evidence type="ECO:0000313" key="2">
    <source>
        <dbReference type="EMBL" id="ASA20465.1"/>
    </source>
</evidence>
<evidence type="ECO:0000313" key="3">
    <source>
        <dbReference type="Proteomes" id="UP000249890"/>
    </source>
</evidence>
<keyword evidence="1" id="KW-0812">Transmembrane</keyword>
<sequence>MKSNKTTRYKPSVGLAFGEQLEMNKLSQLSEQGWFLERFALFGYRLRRAPAHKLIYCLDMRRLEAGEREDYLEIFAAGQWQHVCSGGEFHIFAAEPGTAPIYTDTATLLDKYTQIFRTSKLLAFSLLAMTLAAALLFCLSAVVWDNATVRHTAWVALSILIIPLVPSLMVYTAYRLRIRRLKA</sequence>
<evidence type="ECO:0008006" key="4">
    <source>
        <dbReference type="Google" id="ProtNLM"/>
    </source>
</evidence>
<feature type="transmembrane region" description="Helical" evidence="1">
    <location>
        <begin position="121"/>
        <end position="142"/>
    </location>
</feature>
<keyword evidence="3" id="KW-1185">Reference proteome</keyword>
<dbReference type="AlphaFoldDB" id="A0A2Z2KAA5"/>
<accession>A0A2Z2KAA5</accession>
<dbReference type="KEGG" id="pdh:B9T62_06390"/>
<dbReference type="InterPro" id="IPR021359">
    <property type="entry name" value="DUF2812"/>
</dbReference>
<organism evidence="2 3">
    <name type="scientific">Paenibacillus donghaensis</name>
    <dbReference type="NCBI Taxonomy" id="414771"/>
    <lineage>
        <taxon>Bacteria</taxon>
        <taxon>Bacillati</taxon>
        <taxon>Bacillota</taxon>
        <taxon>Bacilli</taxon>
        <taxon>Bacillales</taxon>
        <taxon>Paenibacillaceae</taxon>
        <taxon>Paenibacillus</taxon>
    </lineage>
</organism>
<feature type="transmembrane region" description="Helical" evidence="1">
    <location>
        <begin position="154"/>
        <end position="174"/>
    </location>
</feature>
<dbReference type="Proteomes" id="UP000249890">
    <property type="component" value="Chromosome"/>
</dbReference>
<dbReference type="RefSeq" id="WP_087914485.1">
    <property type="nucleotide sequence ID" value="NZ_CP021780.1"/>
</dbReference>
<gene>
    <name evidence="2" type="ORF">B9T62_06390</name>
</gene>
<dbReference type="OrthoDB" id="1928173at2"/>
<dbReference type="Pfam" id="PF11193">
    <property type="entry name" value="DUF2812"/>
    <property type="match status" value="1"/>
</dbReference>
<keyword evidence="1" id="KW-0472">Membrane</keyword>
<evidence type="ECO:0000256" key="1">
    <source>
        <dbReference type="SAM" id="Phobius"/>
    </source>
</evidence>
<dbReference type="EMBL" id="CP021780">
    <property type="protein sequence ID" value="ASA20465.1"/>
    <property type="molecule type" value="Genomic_DNA"/>
</dbReference>
<reference evidence="2 3" key="1">
    <citation type="submission" date="2017-06" db="EMBL/GenBank/DDBJ databases">
        <title>Complete genome sequence of Paenibacillus donghaensis KCTC 13049T isolated from East Sea sediment, South Korea.</title>
        <authorList>
            <person name="Jung B.K."/>
            <person name="Hong S.-J."/>
            <person name="Shin J.-H."/>
        </authorList>
    </citation>
    <scope>NUCLEOTIDE SEQUENCE [LARGE SCALE GENOMIC DNA]</scope>
    <source>
        <strain evidence="2 3">KCTC 13049</strain>
    </source>
</reference>
<name>A0A2Z2KAA5_9BACL</name>
<protein>
    <recommendedName>
        <fullName evidence="4">DUF2812 domain-containing protein</fullName>
    </recommendedName>
</protein>
<keyword evidence="1" id="KW-1133">Transmembrane helix</keyword>